<sequence>MVLVKSSQVTAESLRVSSVIKAALQAQLIDDENPSGLFYDLTLFRKQCKELITAFPPSALHGFAIKANPVVAMVREARKLGMGAECASIAEVHIALEAGVHPSRIIYDSPAKTRTELVFALSRGIYVNADNLQEVERIAALRERHERCRKGLVGVRINPQTGAGKIKETSTASASSKFGVPLKEQRGALVQAFKHYKWLCGVHVHVGSQGCGADQLIEGARVAYELAEQLNAERDNQVTNIDIGGGLSANYDSDEVGMTFAEYACELRERVPGLFTGKYRILTEFGRRINAKVGWFAAQVEYTKHAGGRNIVLCHAGAHMFQRPVYLPEKWYHRIEVYDAQGNPKAKCFPQDEWIPQDIGGPLCFSGDLLAVGRVLPRVEQGDWIVVRDSGAYTLSMFSRHTSQLVPGVYGYEESYPSELSQLKRPETPFDVVDMYHDGEPR</sequence>
<name>A0A5J4YJ55_PORPP</name>
<dbReference type="FunFam" id="3.20.20.10:FF:000008">
    <property type="entry name" value="Ornithine decarboxylase"/>
    <property type="match status" value="1"/>
</dbReference>
<feature type="domain" description="Orn/DAP/Arg decarboxylase 2 N-terminal" evidence="4">
    <location>
        <begin position="44"/>
        <end position="290"/>
    </location>
</feature>
<dbReference type="GO" id="GO:0008836">
    <property type="term" value="F:diaminopimelate decarboxylase activity"/>
    <property type="evidence" value="ECO:0007669"/>
    <property type="project" value="TreeGrafter"/>
</dbReference>
<evidence type="ECO:0000313" key="6">
    <source>
        <dbReference type="Proteomes" id="UP000324585"/>
    </source>
</evidence>
<evidence type="ECO:0000256" key="1">
    <source>
        <dbReference type="ARBA" id="ARBA00001933"/>
    </source>
</evidence>
<dbReference type="Pfam" id="PF02784">
    <property type="entry name" value="Orn_Arg_deC_N"/>
    <property type="match status" value="1"/>
</dbReference>
<evidence type="ECO:0000256" key="2">
    <source>
        <dbReference type="ARBA" id="ARBA00022898"/>
    </source>
</evidence>
<dbReference type="OrthoDB" id="5034579at2759"/>
<dbReference type="Gene3D" id="2.40.37.10">
    <property type="entry name" value="Lyase, Ornithine Decarboxylase, Chain A, domain 1"/>
    <property type="match status" value="1"/>
</dbReference>
<dbReference type="GO" id="GO:0009089">
    <property type="term" value="P:lysine biosynthetic process via diaminopimelate"/>
    <property type="evidence" value="ECO:0007669"/>
    <property type="project" value="TreeGrafter"/>
</dbReference>
<keyword evidence="6" id="KW-1185">Reference proteome</keyword>
<comment type="caution">
    <text evidence="5">The sequence shown here is derived from an EMBL/GenBank/DDBJ whole genome shotgun (WGS) entry which is preliminary data.</text>
</comment>
<dbReference type="PANTHER" id="PTHR43727">
    <property type="entry name" value="DIAMINOPIMELATE DECARBOXYLASE"/>
    <property type="match status" value="1"/>
</dbReference>
<dbReference type="InterPro" id="IPR029066">
    <property type="entry name" value="PLP-binding_barrel"/>
</dbReference>
<comment type="cofactor">
    <cofactor evidence="1 3">
        <name>pyridoxal 5'-phosphate</name>
        <dbReference type="ChEBI" id="CHEBI:597326"/>
    </cofactor>
</comment>
<evidence type="ECO:0000259" key="4">
    <source>
        <dbReference type="Pfam" id="PF02784"/>
    </source>
</evidence>
<dbReference type="SUPFAM" id="SSF51419">
    <property type="entry name" value="PLP-binding barrel"/>
    <property type="match status" value="1"/>
</dbReference>
<dbReference type="Proteomes" id="UP000324585">
    <property type="component" value="Unassembled WGS sequence"/>
</dbReference>
<evidence type="ECO:0000256" key="3">
    <source>
        <dbReference type="PIRSR" id="PIRSR600183-50"/>
    </source>
</evidence>
<keyword evidence="2 3" id="KW-0663">Pyridoxal phosphate</keyword>
<protein>
    <submittedName>
        <fullName evidence="5">Diaminopimelate decarboxylase</fullName>
    </submittedName>
</protein>
<gene>
    <name evidence="5" type="ORF">FVE85_1271</name>
</gene>
<proteinExistence type="predicted"/>
<dbReference type="AlphaFoldDB" id="A0A5J4YJ55"/>
<accession>A0A5J4YJ55</accession>
<organism evidence="5 6">
    <name type="scientific">Porphyridium purpureum</name>
    <name type="common">Red alga</name>
    <name type="synonym">Porphyridium cruentum</name>
    <dbReference type="NCBI Taxonomy" id="35688"/>
    <lineage>
        <taxon>Eukaryota</taxon>
        <taxon>Rhodophyta</taxon>
        <taxon>Bangiophyceae</taxon>
        <taxon>Porphyridiales</taxon>
        <taxon>Porphyridiaceae</taxon>
        <taxon>Porphyridium</taxon>
    </lineage>
</organism>
<dbReference type="InterPro" id="IPR002433">
    <property type="entry name" value="Orn_de-COase"/>
</dbReference>
<dbReference type="PROSITE" id="PS00878">
    <property type="entry name" value="ODR_DC_2_1"/>
    <property type="match status" value="1"/>
</dbReference>
<dbReference type="PANTHER" id="PTHR43727:SF3">
    <property type="entry name" value="GROUP IV DECARBOXYLASE"/>
    <property type="match status" value="1"/>
</dbReference>
<dbReference type="EMBL" id="VRMN01000018">
    <property type="protein sequence ID" value="KAA8490824.1"/>
    <property type="molecule type" value="Genomic_DNA"/>
</dbReference>
<dbReference type="InterPro" id="IPR022644">
    <property type="entry name" value="De-COase2_N"/>
</dbReference>
<dbReference type="PRINTS" id="PR01182">
    <property type="entry name" value="ORNDCRBXLASE"/>
</dbReference>
<dbReference type="InterPro" id="IPR009006">
    <property type="entry name" value="Ala_racemase/Decarboxylase_C"/>
</dbReference>
<dbReference type="PRINTS" id="PR01179">
    <property type="entry name" value="ODADCRBXLASE"/>
</dbReference>
<dbReference type="InterPro" id="IPR000183">
    <property type="entry name" value="Orn/DAP/Arg_de-COase"/>
</dbReference>
<feature type="modified residue" description="N6-(pyridoxal phosphate)lysine" evidence="3">
    <location>
        <position position="66"/>
    </location>
</feature>
<dbReference type="OMA" id="IPYFPGE"/>
<reference evidence="6" key="1">
    <citation type="journal article" date="2019" name="Nat. Commun.">
        <title>Expansion of phycobilisome linker gene families in mesophilic red algae.</title>
        <authorList>
            <person name="Lee J."/>
            <person name="Kim D."/>
            <person name="Bhattacharya D."/>
            <person name="Yoon H.S."/>
        </authorList>
    </citation>
    <scope>NUCLEOTIDE SEQUENCE [LARGE SCALE GENOMIC DNA]</scope>
    <source>
        <strain evidence="6">CCMP 1328</strain>
    </source>
</reference>
<dbReference type="InterPro" id="IPR022653">
    <property type="entry name" value="De-COase2_pyr-phos_BS"/>
</dbReference>
<evidence type="ECO:0000313" key="5">
    <source>
        <dbReference type="EMBL" id="KAA8490824.1"/>
    </source>
</evidence>
<dbReference type="Gene3D" id="3.20.20.10">
    <property type="entry name" value="Alanine racemase"/>
    <property type="match status" value="1"/>
</dbReference>
<feature type="active site" description="Proton donor" evidence="3">
    <location>
        <position position="364"/>
    </location>
</feature>
<dbReference type="SUPFAM" id="SSF50621">
    <property type="entry name" value="Alanine racemase C-terminal domain-like"/>
    <property type="match status" value="1"/>
</dbReference>
<dbReference type="GO" id="GO:0006596">
    <property type="term" value="P:polyamine biosynthetic process"/>
    <property type="evidence" value="ECO:0007669"/>
    <property type="project" value="InterPro"/>
</dbReference>